<organism evidence="1 2">
    <name type="scientific">Euroglyphus maynei</name>
    <name type="common">Mayne's house dust mite</name>
    <dbReference type="NCBI Taxonomy" id="6958"/>
    <lineage>
        <taxon>Eukaryota</taxon>
        <taxon>Metazoa</taxon>
        <taxon>Ecdysozoa</taxon>
        <taxon>Arthropoda</taxon>
        <taxon>Chelicerata</taxon>
        <taxon>Arachnida</taxon>
        <taxon>Acari</taxon>
        <taxon>Acariformes</taxon>
        <taxon>Sarcoptiformes</taxon>
        <taxon>Astigmata</taxon>
        <taxon>Psoroptidia</taxon>
        <taxon>Analgoidea</taxon>
        <taxon>Pyroglyphidae</taxon>
        <taxon>Pyroglyphinae</taxon>
        <taxon>Euroglyphus</taxon>
    </lineage>
</organism>
<gene>
    <name evidence="1" type="ORF">BLA29_011852</name>
</gene>
<reference evidence="1 2" key="1">
    <citation type="submission" date="2017-03" db="EMBL/GenBank/DDBJ databases">
        <title>Genome Survey of Euroglyphus maynei.</title>
        <authorList>
            <person name="Arlian L.G."/>
            <person name="Morgan M.S."/>
            <person name="Rider S.D."/>
        </authorList>
    </citation>
    <scope>NUCLEOTIDE SEQUENCE [LARGE SCALE GENOMIC DNA]</scope>
    <source>
        <strain evidence="1">Arlian Lab</strain>
        <tissue evidence="1">Whole body</tissue>
    </source>
</reference>
<evidence type="ECO:0000313" key="1">
    <source>
        <dbReference type="EMBL" id="OTF80737.1"/>
    </source>
</evidence>
<proteinExistence type="predicted"/>
<protein>
    <submittedName>
        <fullName evidence="1">Uncharacterized protein</fullName>
    </submittedName>
</protein>
<dbReference type="Proteomes" id="UP000194236">
    <property type="component" value="Unassembled WGS sequence"/>
</dbReference>
<dbReference type="AlphaFoldDB" id="A0A1Y3BKU7"/>
<name>A0A1Y3BKU7_EURMA</name>
<accession>A0A1Y3BKU7</accession>
<keyword evidence="2" id="KW-1185">Reference proteome</keyword>
<comment type="caution">
    <text evidence="1">The sequence shown here is derived from an EMBL/GenBank/DDBJ whole genome shotgun (WGS) entry which is preliminary data.</text>
</comment>
<sequence>MLKLHDDENGKQQKQLQLSLPVILNATVVGRGGRSQQQYCKTFKNRKEKLMNSASKNIAF</sequence>
<dbReference type="EMBL" id="MUJZ01016799">
    <property type="protein sequence ID" value="OTF80737.1"/>
    <property type="molecule type" value="Genomic_DNA"/>
</dbReference>
<evidence type="ECO:0000313" key="2">
    <source>
        <dbReference type="Proteomes" id="UP000194236"/>
    </source>
</evidence>